<dbReference type="PROSITE" id="PS51892">
    <property type="entry name" value="SUBTILASE"/>
    <property type="match status" value="1"/>
</dbReference>
<evidence type="ECO:0000313" key="10">
    <source>
        <dbReference type="EMBL" id="SET01504.1"/>
    </source>
</evidence>
<sequence>MDLHNWKLTVLTVCLLITGMVIPASAFAPSVDAQYNIYEELTIEIPENDLYVPGEIIVKFAPGLSEEKIANINVRNGAKVKYTSQHAGFKVLKIPENRNVEKMTEIYSKNPNVEYAVPNAIMTAFAVNDEYYNFQWNLYSNYSINVEPAWAETTGNDVVVAVLDTGVAYEDYRQYKVAPDLASTQFIAGYDFANNDKHPNDDHSHGTHVAGTIAQSTNNGIGVAGVAYDCSIMPVKVLDKSGSGTLSELVDGIYFATDNGADVISMSLGYPPEYYPGKALDDALDHADINGVTIVAAAGNDATGVVSYPAAYEKCIAVGATGYNGQLAPYSNYGDAIDVVAPGGNTGQDLNSDGYGDGILQNTFNPTTKDPKDFGYYFFQGTSMATPHVSGVAALLISQGASNDEVRTALESTAKDLGTTGWDSRYGYGLIDAKAALEYYDSITPPTPINNPPVADTGGPYDGVVGTAITFDGSGSSDLDEDATSLSYDWYFGDGSTGSGITPTHAYNSIGSYTVILNVTDSEGATNESTTVVSITDPNTPVEQMSMKSVAVTDFTRQAGKNTFVYAEAVVTIVDENQYPVEGATVSGQWSDSATDTDTGITDTSGEITLTSDAAKYKGKPLTFIFTVNDVTHAVYEWDGSTLTGSVTHPQQE</sequence>
<accession>A0A1I0B424</accession>
<evidence type="ECO:0000256" key="5">
    <source>
        <dbReference type="ARBA" id="ARBA00022801"/>
    </source>
</evidence>
<proteinExistence type="inferred from homology"/>
<dbReference type="InterPro" id="IPR015500">
    <property type="entry name" value="Peptidase_S8_subtilisin-rel"/>
</dbReference>
<evidence type="ECO:0000256" key="6">
    <source>
        <dbReference type="ARBA" id="ARBA00022825"/>
    </source>
</evidence>
<evidence type="ECO:0000256" key="2">
    <source>
        <dbReference type="ARBA" id="ARBA00011073"/>
    </source>
</evidence>
<dbReference type="InterPro" id="IPR023827">
    <property type="entry name" value="Peptidase_S8_Asp-AS"/>
</dbReference>
<dbReference type="InterPro" id="IPR023828">
    <property type="entry name" value="Peptidase_S8_Ser-AS"/>
</dbReference>
<dbReference type="PRINTS" id="PR00723">
    <property type="entry name" value="SUBTILISIN"/>
</dbReference>
<keyword evidence="11" id="KW-1185">Reference proteome</keyword>
<dbReference type="SMART" id="SM00089">
    <property type="entry name" value="PKD"/>
    <property type="match status" value="1"/>
</dbReference>
<dbReference type="GO" id="GO:0005576">
    <property type="term" value="C:extracellular region"/>
    <property type="evidence" value="ECO:0007669"/>
    <property type="project" value="UniProtKB-SubCell"/>
</dbReference>
<dbReference type="InterPro" id="IPR034084">
    <property type="entry name" value="Thermitase-like_dom"/>
</dbReference>
<gene>
    <name evidence="10" type="ORF">SAMN04488587_1953</name>
</gene>
<dbReference type="CDD" id="cd07484">
    <property type="entry name" value="Peptidases_S8_Thermitase_like"/>
    <property type="match status" value="1"/>
</dbReference>
<dbReference type="PANTHER" id="PTHR43806">
    <property type="entry name" value="PEPTIDASE S8"/>
    <property type="match status" value="1"/>
</dbReference>
<dbReference type="InterPro" id="IPR000209">
    <property type="entry name" value="Peptidase_S8/S53_dom"/>
</dbReference>
<organism evidence="10 11">
    <name type="scientific">Methanococcoides vulcani</name>
    <dbReference type="NCBI Taxonomy" id="1353158"/>
    <lineage>
        <taxon>Archaea</taxon>
        <taxon>Methanobacteriati</taxon>
        <taxon>Methanobacteriota</taxon>
        <taxon>Stenosarchaea group</taxon>
        <taxon>Methanomicrobia</taxon>
        <taxon>Methanosarcinales</taxon>
        <taxon>Methanosarcinaceae</taxon>
        <taxon>Methanococcoides</taxon>
    </lineage>
</organism>
<evidence type="ECO:0000256" key="4">
    <source>
        <dbReference type="ARBA" id="ARBA00022670"/>
    </source>
</evidence>
<evidence type="ECO:0000256" key="7">
    <source>
        <dbReference type="PROSITE-ProRule" id="PRU01240"/>
    </source>
</evidence>
<dbReference type="InterPro" id="IPR035986">
    <property type="entry name" value="PKD_dom_sf"/>
</dbReference>
<dbReference type="STRING" id="1353158.SAMN04488587_1953"/>
<keyword evidence="3" id="KW-0964">Secreted</keyword>
<name>A0A1I0B424_9EURY</name>
<dbReference type="InterPro" id="IPR036852">
    <property type="entry name" value="Peptidase_S8/S53_dom_sf"/>
</dbReference>
<dbReference type="PROSITE" id="PS00136">
    <property type="entry name" value="SUBTILASE_ASP"/>
    <property type="match status" value="1"/>
</dbReference>
<dbReference type="Pfam" id="PF22148">
    <property type="entry name" value="Fervidolysin_NPro-like"/>
    <property type="match status" value="1"/>
</dbReference>
<dbReference type="Gene3D" id="2.60.40.10">
    <property type="entry name" value="Immunoglobulins"/>
    <property type="match status" value="1"/>
</dbReference>
<evidence type="ECO:0000256" key="1">
    <source>
        <dbReference type="ARBA" id="ARBA00004613"/>
    </source>
</evidence>
<dbReference type="InterPro" id="IPR013783">
    <property type="entry name" value="Ig-like_fold"/>
</dbReference>
<comment type="similarity">
    <text evidence="2 7 8">Belongs to the peptidase S8 family.</text>
</comment>
<dbReference type="Gene3D" id="3.40.50.200">
    <property type="entry name" value="Peptidase S8/S53 domain"/>
    <property type="match status" value="1"/>
</dbReference>
<feature type="active site" description="Charge relay system" evidence="7">
    <location>
        <position position="164"/>
    </location>
</feature>
<dbReference type="PROSITE" id="PS50093">
    <property type="entry name" value="PKD"/>
    <property type="match status" value="1"/>
</dbReference>
<dbReference type="GO" id="GO:0006508">
    <property type="term" value="P:proteolysis"/>
    <property type="evidence" value="ECO:0007669"/>
    <property type="project" value="UniProtKB-KW"/>
</dbReference>
<dbReference type="AlphaFoldDB" id="A0A1I0B424"/>
<keyword evidence="4 7" id="KW-0645">Protease</keyword>
<feature type="domain" description="PKD" evidence="9">
    <location>
        <begin position="452"/>
        <end position="540"/>
    </location>
</feature>
<dbReference type="CDD" id="cd00146">
    <property type="entry name" value="PKD"/>
    <property type="match status" value="1"/>
</dbReference>
<dbReference type="Pfam" id="PF18911">
    <property type="entry name" value="PKD_4"/>
    <property type="match status" value="1"/>
</dbReference>
<evidence type="ECO:0000256" key="8">
    <source>
        <dbReference type="RuleBase" id="RU003355"/>
    </source>
</evidence>
<dbReference type="EMBL" id="FOHQ01000006">
    <property type="protein sequence ID" value="SET01504.1"/>
    <property type="molecule type" value="Genomic_DNA"/>
</dbReference>
<keyword evidence="5 7" id="KW-0378">Hydrolase</keyword>
<dbReference type="RefSeq" id="WP_091690407.1">
    <property type="nucleotide sequence ID" value="NZ_FOHQ01000006.1"/>
</dbReference>
<evidence type="ECO:0000259" key="9">
    <source>
        <dbReference type="PROSITE" id="PS50093"/>
    </source>
</evidence>
<dbReference type="InterPro" id="IPR050131">
    <property type="entry name" value="Peptidase_S8_subtilisin-like"/>
</dbReference>
<dbReference type="Proteomes" id="UP000243338">
    <property type="component" value="Unassembled WGS sequence"/>
</dbReference>
<dbReference type="SUPFAM" id="SSF49299">
    <property type="entry name" value="PKD domain"/>
    <property type="match status" value="1"/>
</dbReference>
<feature type="active site" description="Charge relay system" evidence="7">
    <location>
        <position position="205"/>
    </location>
</feature>
<dbReference type="InterPro" id="IPR022409">
    <property type="entry name" value="PKD/Chitinase_dom"/>
</dbReference>
<evidence type="ECO:0000313" key="11">
    <source>
        <dbReference type="Proteomes" id="UP000243338"/>
    </source>
</evidence>
<comment type="subcellular location">
    <subcellularLocation>
        <location evidence="1">Secreted</location>
    </subcellularLocation>
</comment>
<dbReference type="InterPro" id="IPR000601">
    <property type="entry name" value="PKD_dom"/>
</dbReference>
<evidence type="ECO:0000256" key="3">
    <source>
        <dbReference type="ARBA" id="ARBA00022525"/>
    </source>
</evidence>
<dbReference type="GO" id="GO:0004252">
    <property type="term" value="F:serine-type endopeptidase activity"/>
    <property type="evidence" value="ECO:0007669"/>
    <property type="project" value="UniProtKB-UniRule"/>
</dbReference>
<dbReference type="PROSITE" id="PS00138">
    <property type="entry name" value="SUBTILASE_SER"/>
    <property type="match status" value="1"/>
</dbReference>
<protein>
    <submittedName>
        <fullName evidence="10">Serine protease</fullName>
    </submittedName>
</protein>
<dbReference type="PANTHER" id="PTHR43806:SF11">
    <property type="entry name" value="CEREVISIN-RELATED"/>
    <property type="match status" value="1"/>
</dbReference>
<reference evidence="11" key="1">
    <citation type="submission" date="2016-10" db="EMBL/GenBank/DDBJ databases">
        <authorList>
            <person name="Varghese N."/>
            <person name="Submissions S."/>
        </authorList>
    </citation>
    <scope>NUCLEOTIDE SEQUENCE [LARGE SCALE GENOMIC DNA]</scope>
    <source>
        <strain evidence="11">SLH 33</strain>
    </source>
</reference>
<feature type="active site" description="Charge relay system" evidence="7">
    <location>
        <position position="383"/>
    </location>
</feature>
<dbReference type="Pfam" id="PF00082">
    <property type="entry name" value="Peptidase_S8"/>
    <property type="match status" value="1"/>
</dbReference>
<dbReference type="SUPFAM" id="SSF52743">
    <property type="entry name" value="Subtilisin-like"/>
    <property type="match status" value="1"/>
</dbReference>
<dbReference type="OrthoDB" id="117227at2157"/>
<keyword evidence="6 7" id="KW-0720">Serine protease</keyword>
<dbReference type="InterPro" id="IPR054399">
    <property type="entry name" value="Fervidolysin-like_N_prodom"/>
</dbReference>